<proteinExistence type="predicted"/>
<accession>A0AAE1DCS5</accession>
<sequence length="94" mass="10432">MAASLLLRALSEYELDLRQKSSPPPHPLLSQSEAFGIMIKTHLDFCITSSTLKRCNEEECQRCPLGGPYGAPMEPQWSPNGAPVEPYAEEFPLL</sequence>
<keyword evidence="2" id="KW-1185">Reference proteome</keyword>
<dbReference type="EMBL" id="JAWDGP010004327">
    <property type="protein sequence ID" value="KAK3765210.1"/>
    <property type="molecule type" value="Genomic_DNA"/>
</dbReference>
<dbReference type="AlphaFoldDB" id="A0AAE1DCS5"/>
<organism evidence="1 2">
    <name type="scientific">Elysia crispata</name>
    <name type="common">lettuce slug</name>
    <dbReference type="NCBI Taxonomy" id="231223"/>
    <lineage>
        <taxon>Eukaryota</taxon>
        <taxon>Metazoa</taxon>
        <taxon>Spiralia</taxon>
        <taxon>Lophotrochozoa</taxon>
        <taxon>Mollusca</taxon>
        <taxon>Gastropoda</taxon>
        <taxon>Heterobranchia</taxon>
        <taxon>Euthyneura</taxon>
        <taxon>Panpulmonata</taxon>
        <taxon>Sacoglossa</taxon>
        <taxon>Placobranchoidea</taxon>
        <taxon>Plakobranchidae</taxon>
        <taxon>Elysia</taxon>
    </lineage>
</organism>
<evidence type="ECO:0000313" key="2">
    <source>
        <dbReference type="Proteomes" id="UP001283361"/>
    </source>
</evidence>
<reference evidence="1" key="1">
    <citation type="journal article" date="2023" name="G3 (Bethesda)">
        <title>A reference genome for the long-term kleptoplast-retaining sea slug Elysia crispata morphotype clarki.</title>
        <authorList>
            <person name="Eastman K.E."/>
            <person name="Pendleton A.L."/>
            <person name="Shaikh M.A."/>
            <person name="Suttiyut T."/>
            <person name="Ogas R."/>
            <person name="Tomko P."/>
            <person name="Gavelis G."/>
            <person name="Widhalm J.R."/>
            <person name="Wisecaver J.H."/>
        </authorList>
    </citation>
    <scope>NUCLEOTIDE SEQUENCE</scope>
    <source>
        <strain evidence="1">ECLA1</strain>
    </source>
</reference>
<name>A0AAE1DCS5_9GAST</name>
<protein>
    <submittedName>
        <fullName evidence="1">Uncharacterized protein</fullName>
    </submittedName>
</protein>
<comment type="caution">
    <text evidence="1">The sequence shown here is derived from an EMBL/GenBank/DDBJ whole genome shotgun (WGS) entry which is preliminary data.</text>
</comment>
<evidence type="ECO:0000313" key="1">
    <source>
        <dbReference type="EMBL" id="KAK3765210.1"/>
    </source>
</evidence>
<gene>
    <name evidence="1" type="ORF">RRG08_051834</name>
</gene>
<dbReference type="Proteomes" id="UP001283361">
    <property type="component" value="Unassembled WGS sequence"/>
</dbReference>